<dbReference type="AlphaFoldDB" id="A0A839GJ32"/>
<protein>
    <recommendedName>
        <fullName evidence="2">BT-3987-like N-terminal domain-containing protein</fullName>
    </recommendedName>
</protein>
<gene>
    <name evidence="3" type="ORF">FHS90_003360</name>
</gene>
<evidence type="ECO:0000313" key="3">
    <source>
        <dbReference type="EMBL" id="MBA9078630.1"/>
    </source>
</evidence>
<evidence type="ECO:0000313" key="4">
    <source>
        <dbReference type="Proteomes" id="UP000563094"/>
    </source>
</evidence>
<sequence length="315" mass="35183">MKKLKLSLLLSMLALALAACDDYEEYIKDNEFTAVYFGTQKPLRTIVAYDEMKFKVGVTLAGRRDNKQDEWATFEVDPSLLTNTSFKLLPKEYYTLSDENRMVIPAGKFIGDVTVTLNKAAFTSDPLAHTNTYALPLRLKETSVDSILLGKLDLDGGVLTPAKDYTVLVVKYISPLHGVYYHKGTQRKLDNAGNVTEETVYSTTDLSKNQTWNLTTLALNEVETSGAGTFVTTTVNNVKNSFGLKLIRNADNTVTIEKAAGSKVTILQSSGTYDATKREFNLEYRFTANGSTYSVTDQLILRQAPELDLRFEEWQ</sequence>
<accession>A0A839GJ32</accession>
<dbReference type="Pfam" id="PF08522">
    <property type="entry name" value="BT_3987-like_N"/>
    <property type="match status" value="1"/>
</dbReference>
<dbReference type="Gene3D" id="2.40.128.420">
    <property type="match status" value="1"/>
</dbReference>
<feature type="domain" description="BT-3987-like N-terminal" evidence="2">
    <location>
        <begin position="35"/>
        <end position="144"/>
    </location>
</feature>
<reference evidence="3 4" key="1">
    <citation type="submission" date="2020-08" db="EMBL/GenBank/DDBJ databases">
        <title>Genomic Encyclopedia of Type Strains, Phase IV (KMG-IV): sequencing the most valuable type-strain genomes for metagenomic binning, comparative biology and taxonomic classification.</title>
        <authorList>
            <person name="Goeker M."/>
        </authorList>
    </citation>
    <scope>NUCLEOTIDE SEQUENCE [LARGE SCALE GENOMIC DNA]</scope>
    <source>
        <strain evidence="3 4">DSM 29854</strain>
    </source>
</reference>
<keyword evidence="1" id="KW-0732">Signal</keyword>
<feature type="signal peptide" evidence="1">
    <location>
        <begin position="1"/>
        <end position="18"/>
    </location>
</feature>
<keyword evidence="4" id="KW-1185">Reference proteome</keyword>
<evidence type="ECO:0000256" key="1">
    <source>
        <dbReference type="SAM" id="SignalP"/>
    </source>
</evidence>
<dbReference type="InterPro" id="IPR013728">
    <property type="entry name" value="BT_3987-like_N"/>
</dbReference>
<organism evidence="3 4">
    <name type="scientific">Rufibacter quisquiliarum</name>
    <dbReference type="NCBI Taxonomy" id="1549639"/>
    <lineage>
        <taxon>Bacteria</taxon>
        <taxon>Pseudomonadati</taxon>
        <taxon>Bacteroidota</taxon>
        <taxon>Cytophagia</taxon>
        <taxon>Cytophagales</taxon>
        <taxon>Hymenobacteraceae</taxon>
        <taxon>Rufibacter</taxon>
    </lineage>
</organism>
<dbReference type="Gene3D" id="2.60.40.1740">
    <property type="entry name" value="hypothetical protein (bacova_03559)"/>
    <property type="match status" value="1"/>
</dbReference>
<feature type="chain" id="PRO_5033012838" description="BT-3987-like N-terminal domain-containing protein" evidence="1">
    <location>
        <begin position="19"/>
        <end position="315"/>
    </location>
</feature>
<proteinExistence type="predicted"/>
<dbReference type="PROSITE" id="PS51257">
    <property type="entry name" value="PROKAR_LIPOPROTEIN"/>
    <property type="match status" value="1"/>
</dbReference>
<name>A0A839GJ32_9BACT</name>
<dbReference type="EMBL" id="JACJIQ010000014">
    <property type="protein sequence ID" value="MBA9078630.1"/>
    <property type="molecule type" value="Genomic_DNA"/>
</dbReference>
<dbReference type="RefSeq" id="WP_182513780.1">
    <property type="nucleotide sequence ID" value="NZ_JACJIQ010000014.1"/>
</dbReference>
<comment type="caution">
    <text evidence="3">The sequence shown here is derived from an EMBL/GenBank/DDBJ whole genome shotgun (WGS) entry which is preliminary data.</text>
</comment>
<evidence type="ECO:0000259" key="2">
    <source>
        <dbReference type="Pfam" id="PF08522"/>
    </source>
</evidence>
<dbReference type="Proteomes" id="UP000563094">
    <property type="component" value="Unassembled WGS sequence"/>
</dbReference>